<dbReference type="GO" id="GO:0005524">
    <property type="term" value="F:ATP binding"/>
    <property type="evidence" value="ECO:0007669"/>
    <property type="project" value="UniProtKB-KW"/>
</dbReference>
<comment type="caution">
    <text evidence="13">The sequence shown here is derived from an EMBL/GenBank/DDBJ whole genome shotgun (WGS) entry which is preliminary data.</text>
</comment>
<comment type="similarity">
    <text evidence="2 11">Belongs to the HsdR family.</text>
</comment>
<dbReference type="PANTHER" id="PTHR30195">
    <property type="entry name" value="TYPE I SITE-SPECIFIC DEOXYRIBONUCLEASE PROTEIN SUBUNIT M AND R"/>
    <property type="match status" value="1"/>
</dbReference>
<dbReference type="CDD" id="cd22332">
    <property type="entry name" value="HsdR_N"/>
    <property type="match status" value="1"/>
</dbReference>
<accession>A0A412ZE88</accession>
<keyword evidence="5 11" id="KW-0547">Nucleotide-binding</keyword>
<comment type="catalytic activity">
    <reaction evidence="1 11">
        <text>Endonucleolytic cleavage of DNA to give random double-stranded fragments with terminal 5'-phosphates, ATP is simultaneously hydrolyzed.</text>
        <dbReference type="EC" id="3.1.21.3"/>
    </reaction>
</comment>
<gene>
    <name evidence="13" type="ORF">DWW02_01775</name>
</gene>
<dbReference type="Gene3D" id="1.20.58.910">
    <property type="match status" value="1"/>
</dbReference>
<keyword evidence="9 11" id="KW-0067">ATP-binding</keyword>
<evidence type="ECO:0000313" key="13">
    <source>
        <dbReference type="EMBL" id="RGV78492.1"/>
    </source>
</evidence>
<dbReference type="InterPro" id="IPR004473">
    <property type="entry name" value="Restrct_endonuc_typeI_HsdR"/>
</dbReference>
<evidence type="ECO:0000256" key="1">
    <source>
        <dbReference type="ARBA" id="ARBA00000851"/>
    </source>
</evidence>
<dbReference type="Pfam" id="PF18766">
    <property type="entry name" value="SWI2_SNF2"/>
    <property type="match status" value="1"/>
</dbReference>
<evidence type="ECO:0000256" key="2">
    <source>
        <dbReference type="ARBA" id="ARBA00008598"/>
    </source>
</evidence>
<proteinExistence type="inferred from homology"/>
<comment type="function">
    <text evidence="11">Subunit R is required for both nuclease and ATPase activities, but not for modification.</text>
</comment>
<reference evidence="13 14" key="1">
    <citation type="submission" date="2018-08" db="EMBL/GenBank/DDBJ databases">
        <title>A genome reference for cultivated species of the human gut microbiota.</title>
        <authorList>
            <person name="Zou Y."/>
            <person name="Xue W."/>
            <person name="Luo G."/>
        </authorList>
    </citation>
    <scope>NUCLEOTIDE SEQUENCE [LARGE SCALE GENOMIC DNA]</scope>
    <source>
        <strain evidence="13 14">AF14-18</strain>
    </source>
</reference>
<name>A0A412ZE88_9FIRM</name>
<dbReference type="Proteomes" id="UP000284543">
    <property type="component" value="Unassembled WGS sequence"/>
</dbReference>
<evidence type="ECO:0000256" key="9">
    <source>
        <dbReference type="ARBA" id="ARBA00022840"/>
    </source>
</evidence>
<evidence type="ECO:0000256" key="10">
    <source>
        <dbReference type="ARBA" id="ARBA00023125"/>
    </source>
</evidence>
<dbReference type="GO" id="GO:0009035">
    <property type="term" value="F:type I site-specific deoxyribonuclease activity"/>
    <property type="evidence" value="ECO:0007669"/>
    <property type="project" value="UniProtKB-EC"/>
</dbReference>
<dbReference type="EC" id="3.1.21.3" evidence="11"/>
<keyword evidence="4" id="KW-0540">Nuclease</keyword>
<dbReference type="GO" id="GO:0003677">
    <property type="term" value="F:DNA binding"/>
    <property type="evidence" value="ECO:0007669"/>
    <property type="project" value="UniProtKB-KW"/>
</dbReference>
<dbReference type="RefSeq" id="WP_118017258.1">
    <property type="nucleotide sequence ID" value="NZ_CAUHGS010000006.1"/>
</dbReference>
<sequence length="925" mass="107977">MGYQSEAELENNLINKLGAQGFKPVKIKDYDTLLLNFRKQMNRFNRDKLNGLDMTDVEFERLMTGLTGKTVFQCAKQLRDQFVLDREDGSTVYLDFFSKYPERNIWQVTNQVTVVGKYKNRYDVTLLANGIPIVQIELKRAGIDIKEAINQIDRYRIHSYKGLFHFVQFYVVSNSVETRYFSNTDDARIMKSLTFYWTDEKNKRINNLDEFSVDFLSVNRVTKMIYKYMILTESDKNLIIMRPYQIYATEAVMDRALSTERGGFVWHTTGSGKTLTSWKCANLLIQEPRIKKVFFLVDRNDLDTQTMAEFNRFEPDCVDVTDKTYKLVKQIENANIKLIISTIQKMSKAIKNPKYTAKLEAYKDEKVIFIIDECHRSQFGKMHKEIKKYFTKAQYFGFTGTPLFVENKSQDGRTTSDIFGDCLHDYMIKEAIFDKNVLGFSVEYISTYRGQYDAEDETLVEAIDTKEVLESDERVNLIANHIIQHHEGKTRIKGNTYTSIFAVSSIDMLMKYYDALKSINHDYKVAGVFSFGTNEDLEEKTEHSKDQLERLMLDYNRMFNTGFSTDTFAGYNADISKRMKMKKKPHIDILLVVNMYLTGFDSRPLNTLYVDKNLEWHSLLQAFSRTNRVEKETKQFGNIVCFRNLKKKTDDALRLFSGGGDVTEVLLKPYSYYVKRFKELLGILYKITPTPDDVDLLQSEEDQAKFVIAFRELSKVLLTLETFSDFTWNDLLPEITQQEYENFKSRYFTIHDNVVKRHEAERVSILADIDFAIELVQTDKINVAYIMNLLKDVDLSNKEQKEKDVAHIFDELDRSDSPELRKKVDLIKAFLNKVMPNMQEGDSVLDAYAVFEDEQRDLEIEEFARENSISSDYLKQLITEYSFSGILDNAKIKQELRGSLGLKQLRELVTKVMQFVIENCDKYQI</sequence>
<dbReference type="Pfam" id="PF22679">
    <property type="entry name" value="T1R_D3-like"/>
    <property type="match status" value="1"/>
</dbReference>
<protein>
    <recommendedName>
        <fullName evidence="11">Type I restriction enzyme endonuclease subunit</fullName>
        <shortName evidence="11">R protein</shortName>
        <ecNumber evidence="11">3.1.21.3</ecNumber>
    </recommendedName>
    <alternativeName>
        <fullName evidence="11">Type-1 restriction enzyme R protein</fullName>
    </alternativeName>
</protein>
<evidence type="ECO:0000256" key="11">
    <source>
        <dbReference type="RuleBase" id="RU364115"/>
    </source>
</evidence>
<evidence type="ECO:0000256" key="6">
    <source>
        <dbReference type="ARBA" id="ARBA00022747"/>
    </source>
</evidence>
<dbReference type="InterPro" id="IPR027417">
    <property type="entry name" value="P-loop_NTPase"/>
</dbReference>
<keyword evidence="10 11" id="KW-0238">DNA-binding</keyword>
<evidence type="ECO:0000256" key="8">
    <source>
        <dbReference type="ARBA" id="ARBA00022801"/>
    </source>
</evidence>
<dbReference type="Gene3D" id="3.90.1570.50">
    <property type="match status" value="1"/>
</dbReference>
<organism evidence="13 14">
    <name type="scientific">Enterocloster bolteae</name>
    <dbReference type="NCBI Taxonomy" id="208479"/>
    <lineage>
        <taxon>Bacteria</taxon>
        <taxon>Bacillati</taxon>
        <taxon>Bacillota</taxon>
        <taxon>Clostridia</taxon>
        <taxon>Lachnospirales</taxon>
        <taxon>Lachnospiraceae</taxon>
        <taxon>Enterocloster</taxon>
    </lineage>
</organism>
<keyword evidence="8 11" id="KW-0378">Hydrolase</keyword>
<dbReference type="Pfam" id="PF04313">
    <property type="entry name" value="HSDR_N"/>
    <property type="match status" value="1"/>
</dbReference>
<feature type="domain" description="Helicase ATP-binding" evidence="12">
    <location>
        <begin position="254"/>
        <end position="402"/>
    </location>
</feature>
<dbReference type="CDD" id="cd18800">
    <property type="entry name" value="SF2_C_EcoR124I-like"/>
    <property type="match status" value="1"/>
</dbReference>
<dbReference type="SMART" id="SM00487">
    <property type="entry name" value="DEXDc"/>
    <property type="match status" value="1"/>
</dbReference>
<dbReference type="Gene3D" id="3.40.50.300">
    <property type="entry name" value="P-loop containing nucleotide triphosphate hydrolases"/>
    <property type="match status" value="2"/>
</dbReference>
<dbReference type="AlphaFoldDB" id="A0A412ZE88"/>
<keyword evidence="6 11" id="KW-0680">Restriction system</keyword>
<dbReference type="InterPro" id="IPR014001">
    <property type="entry name" value="Helicase_ATP-bd"/>
</dbReference>
<evidence type="ECO:0000259" key="12">
    <source>
        <dbReference type="PROSITE" id="PS51192"/>
    </source>
</evidence>
<dbReference type="InterPro" id="IPR022625">
    <property type="entry name" value="TypeI_RM_Rsu_C"/>
</dbReference>
<comment type="subunit">
    <text evidence="3 11">The type I restriction/modification system is composed of three polypeptides R, M and S.</text>
</comment>
<evidence type="ECO:0000256" key="7">
    <source>
        <dbReference type="ARBA" id="ARBA00022759"/>
    </source>
</evidence>
<dbReference type="Pfam" id="PF12008">
    <property type="entry name" value="EcoR124_C"/>
    <property type="match status" value="1"/>
</dbReference>
<dbReference type="PROSITE" id="PS51192">
    <property type="entry name" value="HELICASE_ATP_BIND_1"/>
    <property type="match status" value="1"/>
</dbReference>
<evidence type="ECO:0000256" key="4">
    <source>
        <dbReference type="ARBA" id="ARBA00022722"/>
    </source>
</evidence>
<dbReference type="SUPFAM" id="SSF52540">
    <property type="entry name" value="P-loop containing nucleoside triphosphate hydrolases"/>
    <property type="match status" value="1"/>
</dbReference>
<dbReference type="InterPro" id="IPR051268">
    <property type="entry name" value="Type-I_R_enzyme_R_subunit"/>
</dbReference>
<dbReference type="NCBIfam" id="TIGR00348">
    <property type="entry name" value="hsdR"/>
    <property type="match status" value="1"/>
</dbReference>
<dbReference type="EMBL" id="QRZM01000001">
    <property type="protein sequence ID" value="RGV78492.1"/>
    <property type="molecule type" value="Genomic_DNA"/>
</dbReference>
<dbReference type="GO" id="GO:0009307">
    <property type="term" value="P:DNA restriction-modification system"/>
    <property type="evidence" value="ECO:0007669"/>
    <property type="project" value="UniProtKB-KW"/>
</dbReference>
<evidence type="ECO:0000256" key="3">
    <source>
        <dbReference type="ARBA" id="ARBA00011296"/>
    </source>
</evidence>
<evidence type="ECO:0000313" key="14">
    <source>
        <dbReference type="Proteomes" id="UP000284543"/>
    </source>
</evidence>
<dbReference type="InterPro" id="IPR007409">
    <property type="entry name" value="Restrct_endonuc_type1_HsdR_N"/>
</dbReference>
<dbReference type="InterPro" id="IPR040980">
    <property type="entry name" value="SWI2_SNF2"/>
</dbReference>
<keyword evidence="7 13" id="KW-0255">Endonuclease</keyword>
<dbReference type="CDD" id="cd18030">
    <property type="entry name" value="DEXHc_RE_I_HsdR"/>
    <property type="match status" value="1"/>
</dbReference>
<dbReference type="InterPro" id="IPR055180">
    <property type="entry name" value="HsdR_RecA-like_helicase_dom_2"/>
</dbReference>
<evidence type="ECO:0000256" key="5">
    <source>
        <dbReference type="ARBA" id="ARBA00022741"/>
    </source>
</evidence>
<dbReference type="PANTHER" id="PTHR30195:SF16">
    <property type="entry name" value="TYPE I RESTRICTION ENZYME ENDONUCLEASE SUBUNIT"/>
    <property type="match status" value="1"/>
</dbReference>